<dbReference type="GO" id="GO:0003700">
    <property type="term" value="F:DNA-binding transcription factor activity"/>
    <property type="evidence" value="ECO:0007669"/>
    <property type="project" value="TreeGrafter"/>
</dbReference>
<dbReference type="InterPro" id="IPR039536">
    <property type="entry name" value="TetR_C_Proteobacteria"/>
</dbReference>
<gene>
    <name evidence="6" type="ORF">FHW18_004159</name>
</gene>
<proteinExistence type="predicted"/>
<evidence type="ECO:0000256" key="2">
    <source>
        <dbReference type="ARBA" id="ARBA00023125"/>
    </source>
</evidence>
<dbReference type="AlphaFoldDB" id="A0A7Y9IXD2"/>
<dbReference type="Gene3D" id="1.10.357.10">
    <property type="entry name" value="Tetracycline Repressor, domain 2"/>
    <property type="match status" value="1"/>
</dbReference>
<dbReference type="InterPro" id="IPR001647">
    <property type="entry name" value="HTH_TetR"/>
</dbReference>
<name>A0A7Y9IXD2_9BURK</name>
<keyword evidence="3" id="KW-0804">Transcription</keyword>
<dbReference type="PRINTS" id="PR00455">
    <property type="entry name" value="HTHTETR"/>
</dbReference>
<dbReference type="SUPFAM" id="SSF46689">
    <property type="entry name" value="Homeodomain-like"/>
    <property type="match status" value="1"/>
</dbReference>
<reference evidence="6 7" key="1">
    <citation type="submission" date="2020-07" db="EMBL/GenBank/DDBJ databases">
        <title>Genomic Encyclopedia of Type Strains, Phase IV (KMG-V): Genome sequencing to study the core and pangenomes of soil and plant-associated prokaryotes.</title>
        <authorList>
            <person name="Whitman W."/>
        </authorList>
    </citation>
    <scope>NUCLEOTIDE SEQUENCE [LARGE SCALE GENOMIC DNA]</scope>
    <source>
        <strain evidence="6 7">SAS40</strain>
    </source>
</reference>
<dbReference type="FunFam" id="1.10.10.60:FF:000141">
    <property type="entry name" value="TetR family transcriptional regulator"/>
    <property type="match status" value="1"/>
</dbReference>
<dbReference type="Pfam" id="PF14246">
    <property type="entry name" value="TetR_C_7"/>
    <property type="match status" value="1"/>
</dbReference>
<evidence type="ECO:0000259" key="5">
    <source>
        <dbReference type="PROSITE" id="PS50977"/>
    </source>
</evidence>
<keyword evidence="2 4" id="KW-0238">DNA-binding</keyword>
<dbReference type="PANTHER" id="PTHR30055:SF234">
    <property type="entry name" value="HTH-TYPE TRANSCRIPTIONAL REGULATOR BETI"/>
    <property type="match status" value="1"/>
</dbReference>
<evidence type="ECO:0000313" key="7">
    <source>
        <dbReference type="Proteomes" id="UP000542125"/>
    </source>
</evidence>
<accession>A0A7Y9IXD2</accession>
<evidence type="ECO:0000256" key="1">
    <source>
        <dbReference type="ARBA" id="ARBA00023015"/>
    </source>
</evidence>
<evidence type="ECO:0000256" key="3">
    <source>
        <dbReference type="ARBA" id="ARBA00023163"/>
    </source>
</evidence>
<dbReference type="EMBL" id="JACBYR010000002">
    <property type="protein sequence ID" value="NYE84852.1"/>
    <property type="molecule type" value="Genomic_DNA"/>
</dbReference>
<dbReference type="PROSITE" id="PS50977">
    <property type="entry name" value="HTH_TETR_2"/>
    <property type="match status" value="1"/>
</dbReference>
<dbReference type="GO" id="GO:0000976">
    <property type="term" value="F:transcription cis-regulatory region binding"/>
    <property type="evidence" value="ECO:0007669"/>
    <property type="project" value="TreeGrafter"/>
</dbReference>
<dbReference type="Proteomes" id="UP000542125">
    <property type="component" value="Unassembled WGS sequence"/>
</dbReference>
<dbReference type="Pfam" id="PF00440">
    <property type="entry name" value="TetR_N"/>
    <property type="match status" value="1"/>
</dbReference>
<dbReference type="RefSeq" id="WP_179588884.1">
    <property type="nucleotide sequence ID" value="NZ_JACBYR010000002.1"/>
</dbReference>
<protein>
    <submittedName>
        <fullName evidence="6">AcrR family transcriptional regulator</fullName>
    </submittedName>
</protein>
<dbReference type="InterPro" id="IPR050109">
    <property type="entry name" value="HTH-type_TetR-like_transc_reg"/>
</dbReference>
<evidence type="ECO:0000313" key="6">
    <source>
        <dbReference type="EMBL" id="NYE84852.1"/>
    </source>
</evidence>
<dbReference type="InterPro" id="IPR009057">
    <property type="entry name" value="Homeodomain-like_sf"/>
</dbReference>
<comment type="caution">
    <text evidence="6">The sequence shown here is derived from an EMBL/GenBank/DDBJ whole genome shotgun (WGS) entry which is preliminary data.</text>
</comment>
<evidence type="ECO:0000256" key="4">
    <source>
        <dbReference type="PROSITE-ProRule" id="PRU00335"/>
    </source>
</evidence>
<keyword evidence="1" id="KW-0805">Transcription regulation</keyword>
<keyword evidence="7" id="KW-1185">Reference proteome</keyword>
<organism evidence="6 7">
    <name type="scientific">Pigmentiphaga litoralis</name>
    <dbReference type="NCBI Taxonomy" id="516702"/>
    <lineage>
        <taxon>Bacteria</taxon>
        <taxon>Pseudomonadati</taxon>
        <taxon>Pseudomonadota</taxon>
        <taxon>Betaproteobacteria</taxon>
        <taxon>Burkholderiales</taxon>
        <taxon>Alcaligenaceae</taxon>
        <taxon>Pigmentiphaga</taxon>
    </lineage>
</organism>
<dbReference type="PANTHER" id="PTHR30055">
    <property type="entry name" value="HTH-TYPE TRANSCRIPTIONAL REGULATOR RUTR"/>
    <property type="match status" value="1"/>
</dbReference>
<feature type="domain" description="HTH tetR-type" evidence="5">
    <location>
        <begin position="5"/>
        <end position="65"/>
    </location>
</feature>
<feature type="DNA-binding region" description="H-T-H motif" evidence="4">
    <location>
        <begin position="28"/>
        <end position="47"/>
    </location>
</feature>
<sequence length="202" mass="22031">MLSATDRRRRILDAAEALFTAKGYGDTSMDDIARACGMSKKTLYAVFADKATLFSSLIADNEAFPILAYEGGKTVADTRAALTDVLTGLVDFILMPRQVSMTRLAICETLHAPELSQQFFTAALDRGESYLRDALTRVFPAWNARTIQPLLPIMVGAALGGLQLRALVEPGKLPDRRTRRRNIATCVAMVWPLLSQPPGAAD</sequence>